<evidence type="ECO:0000313" key="5">
    <source>
        <dbReference type="Proteomes" id="UP000324241"/>
    </source>
</evidence>
<dbReference type="EMBL" id="QUQM01000006">
    <property type="protein sequence ID" value="KAA8644704.1"/>
    <property type="molecule type" value="Genomic_DNA"/>
</dbReference>
<sequence>MGQENSQKKIDKLARVRENQRKSRAKKQAHIRDLEQKLALSEEQARRKDVDHRLAVQKLQAENRRLRHFLVCSGFSPSEIDGYLQTGDDPARSRKIAIPPLRPSAGGFETHCREGVSACSSASPENQTDSQTCYKVEGPVAKSDPGVETIPPQKYPIEMPTKPQSFGQEQSICGCVPGDAESWPKNEDVLNTTLCAIAEELINQYNTCGMDMAEIRRKLCAGFSKGLTTEDGCRVQNQILFQVLDEISN</sequence>
<dbReference type="PANTHER" id="PTHR42070">
    <property type="entry name" value="FILAMENT ASSOCIATED PROTEIN, PUTATIVE (AFU_ORTHOLOGUE AFUA_8G06630)-RELATED"/>
    <property type="match status" value="1"/>
</dbReference>
<name>A0A4S3JN59_9EURO</name>
<reference evidence="2 5" key="2">
    <citation type="submission" date="2019-08" db="EMBL/GenBank/DDBJ databases">
        <title>The genome sequence of a newly discovered highly antifungal drug resistant Aspergillus species, Aspergillus tanneri NIH 1004.</title>
        <authorList>
            <person name="Mounaud S."/>
            <person name="Singh I."/>
            <person name="Joardar V."/>
            <person name="Pakala S."/>
            <person name="Pakala S."/>
            <person name="Venepally P."/>
            <person name="Chung J.K."/>
            <person name="Losada L."/>
            <person name="Nierman W.C."/>
        </authorList>
    </citation>
    <scope>NUCLEOTIDE SEQUENCE [LARGE SCALE GENOMIC DNA]</scope>
    <source>
        <strain evidence="2 5">NIH1004</strain>
    </source>
</reference>
<comment type="caution">
    <text evidence="3">The sequence shown here is derived from an EMBL/GenBank/DDBJ whole genome shotgun (WGS) entry which is preliminary data.</text>
</comment>
<evidence type="ECO:0000313" key="4">
    <source>
        <dbReference type="Proteomes" id="UP000308092"/>
    </source>
</evidence>
<feature type="region of interest" description="Disordered" evidence="1">
    <location>
        <begin position="1"/>
        <end position="32"/>
    </location>
</feature>
<dbReference type="VEuPathDB" id="FungiDB:EYZ11_003517"/>
<evidence type="ECO:0008006" key="6">
    <source>
        <dbReference type="Google" id="ProtNLM"/>
    </source>
</evidence>
<reference evidence="3 4" key="1">
    <citation type="submission" date="2019-03" db="EMBL/GenBank/DDBJ databases">
        <title>The genome sequence of a newly discovered highly antifungal drug resistant Aspergillus species, Aspergillus tanneri NIH 1004.</title>
        <authorList>
            <person name="Mounaud S."/>
            <person name="Singh I."/>
            <person name="Joardar V."/>
            <person name="Pakala S."/>
            <person name="Pakala S."/>
            <person name="Venepally P."/>
            <person name="Hoover J."/>
            <person name="Nierman W."/>
            <person name="Chung J."/>
            <person name="Losada L."/>
        </authorList>
    </citation>
    <scope>NUCLEOTIDE SEQUENCE [LARGE SCALE GENOMIC DNA]</scope>
    <source>
        <strain evidence="3 4">NIH1004</strain>
    </source>
</reference>
<accession>A0A4S3JN59</accession>
<gene>
    <name evidence="2" type="ORF">ATNIH1004_008911</name>
    <name evidence="3" type="ORF">EYZ11_003517</name>
</gene>
<feature type="compositionally biased region" description="Basic and acidic residues" evidence="1">
    <location>
        <begin position="1"/>
        <end position="21"/>
    </location>
</feature>
<proteinExistence type="predicted"/>
<dbReference type="OrthoDB" id="4505928at2759"/>
<evidence type="ECO:0000256" key="1">
    <source>
        <dbReference type="SAM" id="MobiDB-lite"/>
    </source>
</evidence>
<dbReference type="PANTHER" id="PTHR42070:SF1">
    <property type="entry name" value="FILAMENT ASSOCIATED PROTEIN, PUTATIVE (AFU_ORTHOLOGUE AFUA_8G06630)-RELATED"/>
    <property type="match status" value="1"/>
</dbReference>
<dbReference type="Proteomes" id="UP000324241">
    <property type="component" value="Unassembled WGS sequence"/>
</dbReference>
<dbReference type="STRING" id="1220188.A0A4S3JN59"/>
<dbReference type="CDD" id="cd14688">
    <property type="entry name" value="bZIP_YAP"/>
    <property type="match status" value="1"/>
</dbReference>
<keyword evidence="4" id="KW-1185">Reference proteome</keyword>
<dbReference type="AlphaFoldDB" id="A0A4S3JN59"/>
<organism evidence="3 4">
    <name type="scientific">Aspergillus tanneri</name>
    <dbReference type="NCBI Taxonomy" id="1220188"/>
    <lineage>
        <taxon>Eukaryota</taxon>
        <taxon>Fungi</taxon>
        <taxon>Dikarya</taxon>
        <taxon>Ascomycota</taxon>
        <taxon>Pezizomycotina</taxon>
        <taxon>Eurotiomycetes</taxon>
        <taxon>Eurotiomycetidae</taxon>
        <taxon>Eurotiales</taxon>
        <taxon>Aspergillaceae</taxon>
        <taxon>Aspergillus</taxon>
        <taxon>Aspergillus subgen. Circumdati</taxon>
    </lineage>
</organism>
<protein>
    <recommendedName>
        <fullName evidence="6">BZIP domain-containing protein</fullName>
    </recommendedName>
</protein>
<evidence type="ECO:0000313" key="2">
    <source>
        <dbReference type="EMBL" id="KAA8644704.1"/>
    </source>
</evidence>
<dbReference type="GeneID" id="54331613"/>
<evidence type="ECO:0000313" key="3">
    <source>
        <dbReference type="EMBL" id="THC97013.1"/>
    </source>
</evidence>
<dbReference type="Proteomes" id="UP000308092">
    <property type="component" value="Unassembled WGS sequence"/>
</dbReference>
<dbReference type="RefSeq" id="XP_033424065.1">
    <property type="nucleotide sequence ID" value="XM_033573513.1"/>
</dbReference>
<dbReference type="EMBL" id="SOSA01000090">
    <property type="protein sequence ID" value="THC97013.1"/>
    <property type="molecule type" value="Genomic_DNA"/>
</dbReference>